<feature type="domain" description="Ionotropic glutamate receptor C-terminal" evidence="16">
    <location>
        <begin position="470"/>
        <end position="818"/>
    </location>
</feature>
<keyword evidence="10" id="KW-0325">Glycoprotein</keyword>
<dbReference type="OrthoDB" id="5984008at2759"/>
<keyword evidence="14" id="KW-1015">Disulfide bond</keyword>
<evidence type="ECO:0000256" key="6">
    <source>
        <dbReference type="ARBA" id="ARBA00022989"/>
    </source>
</evidence>
<dbReference type="SUPFAM" id="SSF53822">
    <property type="entry name" value="Periplasmic binding protein-like I"/>
    <property type="match status" value="1"/>
</dbReference>
<dbReference type="STRING" id="49390.A0A068TLA6"/>
<keyword evidence="18" id="KW-1185">Reference proteome</keyword>
<keyword evidence="12 13" id="KW-0407">Ion channel</keyword>
<evidence type="ECO:0000256" key="15">
    <source>
        <dbReference type="SAM" id="Phobius"/>
    </source>
</evidence>
<evidence type="ECO:0000256" key="12">
    <source>
        <dbReference type="ARBA" id="ARBA00023303"/>
    </source>
</evidence>
<accession>A0A068TLA6</accession>
<evidence type="ECO:0000256" key="4">
    <source>
        <dbReference type="ARBA" id="ARBA00022692"/>
    </source>
</evidence>
<dbReference type="CDD" id="cd13686">
    <property type="entry name" value="GluR_Plant"/>
    <property type="match status" value="1"/>
</dbReference>
<reference evidence="18" key="1">
    <citation type="journal article" date="2014" name="Science">
        <title>The coffee genome provides insight into the convergent evolution of caffeine biosynthesis.</title>
        <authorList>
            <person name="Denoeud F."/>
            <person name="Carretero-Paulet L."/>
            <person name="Dereeper A."/>
            <person name="Droc G."/>
            <person name="Guyot R."/>
            <person name="Pietrella M."/>
            <person name="Zheng C."/>
            <person name="Alberti A."/>
            <person name="Anthony F."/>
            <person name="Aprea G."/>
            <person name="Aury J.M."/>
            <person name="Bento P."/>
            <person name="Bernard M."/>
            <person name="Bocs S."/>
            <person name="Campa C."/>
            <person name="Cenci A."/>
            <person name="Combes M.C."/>
            <person name="Crouzillat D."/>
            <person name="Da Silva C."/>
            <person name="Daddiego L."/>
            <person name="De Bellis F."/>
            <person name="Dussert S."/>
            <person name="Garsmeur O."/>
            <person name="Gayraud T."/>
            <person name="Guignon V."/>
            <person name="Jahn K."/>
            <person name="Jamilloux V."/>
            <person name="Joet T."/>
            <person name="Labadie K."/>
            <person name="Lan T."/>
            <person name="Leclercq J."/>
            <person name="Lepelley M."/>
            <person name="Leroy T."/>
            <person name="Li L.T."/>
            <person name="Librado P."/>
            <person name="Lopez L."/>
            <person name="Munoz A."/>
            <person name="Noel B."/>
            <person name="Pallavicini A."/>
            <person name="Perrotta G."/>
            <person name="Poncet V."/>
            <person name="Pot D."/>
            <person name="Priyono X."/>
            <person name="Rigoreau M."/>
            <person name="Rouard M."/>
            <person name="Rozas J."/>
            <person name="Tranchant-Dubreuil C."/>
            <person name="VanBuren R."/>
            <person name="Zhang Q."/>
            <person name="Andrade A.C."/>
            <person name="Argout X."/>
            <person name="Bertrand B."/>
            <person name="de Kochko A."/>
            <person name="Graziosi G."/>
            <person name="Henry R.J."/>
            <person name="Jayarama X."/>
            <person name="Ming R."/>
            <person name="Nagai C."/>
            <person name="Rounsley S."/>
            <person name="Sankoff D."/>
            <person name="Giuliano G."/>
            <person name="Albert V.A."/>
            <person name="Wincker P."/>
            <person name="Lashermes P."/>
        </authorList>
    </citation>
    <scope>NUCLEOTIDE SEQUENCE [LARGE SCALE GENOMIC DNA]</scope>
    <source>
        <strain evidence="18">cv. DH200-94</strain>
    </source>
</reference>
<dbReference type="EMBL" id="HG739085">
    <property type="protein sequence ID" value="CDO96732.1"/>
    <property type="molecule type" value="Genomic_DNA"/>
</dbReference>
<keyword evidence="4 15" id="KW-0812">Transmembrane</keyword>
<dbReference type="SMART" id="SM00079">
    <property type="entry name" value="PBPe"/>
    <property type="match status" value="1"/>
</dbReference>
<dbReference type="GO" id="GO:0016020">
    <property type="term" value="C:membrane"/>
    <property type="evidence" value="ECO:0007669"/>
    <property type="project" value="UniProtKB-SubCell"/>
</dbReference>
<dbReference type="Gene3D" id="3.40.190.10">
    <property type="entry name" value="Periplasmic binding protein-like II"/>
    <property type="match status" value="2"/>
</dbReference>
<feature type="transmembrane region" description="Helical" evidence="15">
    <location>
        <begin position="665"/>
        <end position="687"/>
    </location>
</feature>
<keyword evidence="11 13" id="KW-1071">Ligand-gated ion channel</keyword>
<keyword evidence="5" id="KW-0732">Signal</keyword>
<dbReference type="InterPro" id="IPR001320">
    <property type="entry name" value="Iontro_rcpt_C"/>
</dbReference>
<dbReference type="InterPro" id="IPR015683">
    <property type="entry name" value="Ionotropic_Glu_rcpt"/>
</dbReference>
<feature type="transmembrane region" description="Helical" evidence="15">
    <location>
        <begin position="840"/>
        <end position="858"/>
    </location>
</feature>
<evidence type="ECO:0000256" key="14">
    <source>
        <dbReference type="PIRSR" id="PIRSR037090-50"/>
    </source>
</evidence>
<evidence type="ECO:0000256" key="5">
    <source>
        <dbReference type="ARBA" id="ARBA00022729"/>
    </source>
</evidence>
<dbReference type="Pfam" id="PF00060">
    <property type="entry name" value="Lig_chan"/>
    <property type="match status" value="1"/>
</dbReference>
<dbReference type="SUPFAM" id="SSF53850">
    <property type="entry name" value="Periplasmic binding protein-like II"/>
    <property type="match status" value="1"/>
</dbReference>
<dbReference type="Pfam" id="PF01094">
    <property type="entry name" value="ANF_receptor"/>
    <property type="match status" value="1"/>
</dbReference>
<feature type="transmembrane region" description="Helical" evidence="15">
    <location>
        <begin position="603"/>
        <end position="621"/>
    </location>
</feature>
<dbReference type="FunFam" id="3.40.50.2300:FF:000188">
    <property type="entry name" value="Glutamate receptor"/>
    <property type="match status" value="1"/>
</dbReference>
<dbReference type="Gene3D" id="1.10.287.70">
    <property type="match status" value="1"/>
</dbReference>
<evidence type="ECO:0000256" key="13">
    <source>
        <dbReference type="PIRNR" id="PIRNR037090"/>
    </source>
</evidence>
<protein>
    <recommendedName>
        <fullName evidence="13">Glutamate receptor</fullName>
    </recommendedName>
</protein>
<keyword evidence="9 13" id="KW-0675">Receptor</keyword>
<dbReference type="InterPro" id="IPR017103">
    <property type="entry name" value="Iontropic_Glu_rcpt_pln"/>
</dbReference>
<evidence type="ECO:0000256" key="2">
    <source>
        <dbReference type="ARBA" id="ARBA00008685"/>
    </source>
</evidence>
<evidence type="ECO:0000256" key="11">
    <source>
        <dbReference type="ARBA" id="ARBA00023286"/>
    </source>
</evidence>
<keyword evidence="6 15" id="KW-1133">Transmembrane helix</keyword>
<evidence type="ECO:0000313" key="18">
    <source>
        <dbReference type="Proteomes" id="UP000295252"/>
    </source>
</evidence>
<dbReference type="PANTHER" id="PTHR18966">
    <property type="entry name" value="IONOTROPIC GLUTAMATE RECEPTOR"/>
    <property type="match status" value="1"/>
</dbReference>
<evidence type="ECO:0000256" key="7">
    <source>
        <dbReference type="ARBA" id="ARBA00023065"/>
    </source>
</evidence>
<dbReference type="Gramene" id="CDO96732">
    <property type="protein sequence ID" value="CDO96732"/>
    <property type="gene ID" value="GSCOC_T00013843001"/>
</dbReference>
<comment type="function">
    <text evidence="13">Glutamate-gated receptor that probably acts as non-selective cation channel.</text>
</comment>
<dbReference type="PhylomeDB" id="A0A068TLA6"/>
<keyword evidence="7 13" id="KW-0406">Ion transport</keyword>
<dbReference type="FunFam" id="3.40.190.10:FF:000054">
    <property type="entry name" value="Glutamate receptor"/>
    <property type="match status" value="1"/>
</dbReference>
<dbReference type="InterPro" id="IPR001828">
    <property type="entry name" value="ANF_lig-bd_rcpt"/>
</dbReference>
<evidence type="ECO:0000256" key="10">
    <source>
        <dbReference type="ARBA" id="ARBA00023180"/>
    </source>
</evidence>
<dbReference type="PIRSF" id="PIRSF037090">
    <property type="entry name" value="Iontro_Glu-like_rcpt_pln"/>
    <property type="match status" value="1"/>
</dbReference>
<dbReference type="Proteomes" id="UP000295252">
    <property type="component" value="Chromosome IV"/>
</dbReference>
<dbReference type="InterPro" id="IPR044440">
    <property type="entry name" value="GABAb_receptor_plant_PBP1"/>
</dbReference>
<dbReference type="InParanoid" id="A0A068TLA6"/>
<evidence type="ECO:0000313" key="17">
    <source>
        <dbReference type="EMBL" id="CDO96732.1"/>
    </source>
</evidence>
<organism evidence="17 18">
    <name type="scientific">Coffea canephora</name>
    <name type="common">Robusta coffee</name>
    <dbReference type="NCBI Taxonomy" id="49390"/>
    <lineage>
        <taxon>Eukaryota</taxon>
        <taxon>Viridiplantae</taxon>
        <taxon>Streptophyta</taxon>
        <taxon>Embryophyta</taxon>
        <taxon>Tracheophyta</taxon>
        <taxon>Spermatophyta</taxon>
        <taxon>Magnoliopsida</taxon>
        <taxon>eudicotyledons</taxon>
        <taxon>Gunneridae</taxon>
        <taxon>Pentapetalae</taxon>
        <taxon>asterids</taxon>
        <taxon>lamiids</taxon>
        <taxon>Gentianales</taxon>
        <taxon>Rubiaceae</taxon>
        <taxon>Ixoroideae</taxon>
        <taxon>Gardenieae complex</taxon>
        <taxon>Bertiereae - Coffeeae clade</taxon>
        <taxon>Coffeeae</taxon>
        <taxon>Coffea</taxon>
    </lineage>
</organism>
<name>A0A068TLA6_COFCA</name>
<dbReference type="Pfam" id="PF10613">
    <property type="entry name" value="Lig_chan-Glu_bd"/>
    <property type="match status" value="1"/>
</dbReference>
<dbReference type="FunFam" id="1.10.287.70:FF:000172">
    <property type="entry name" value="Glutamate receptor"/>
    <property type="match status" value="1"/>
</dbReference>
<comment type="subcellular location">
    <subcellularLocation>
        <location evidence="1">Membrane</location>
        <topology evidence="1">Multi-pass membrane protein</topology>
    </subcellularLocation>
</comment>
<sequence length="930" mass="105035">MAFQLLINSTNIKCSNVLFLVMKLCFLIICFLQSAIGAGTPLETINIGAIIDVDSRAGKEQKTAMLVAVQSFNSISTNHKLTIHFRNTSNYPIHAVSAAEELITQKQVQVIIGMQTWEQAVLVADVGKKAQVPVLSLAPAPNRHLFIQHRWPFLVPTVSDGFEQISCIASIIRSYHWRKVVAVYEDNTYGGDSEMLAILSEALQPVDAEIEAHLVLPPMSSVSDPEGIVREEVEKLLMTQSRVFVVLRSSLSLANHLFREARKLGLMGRDSVWIIADTLSNLLDSVDTNFISSAQGALGTKLYYSEEATPFLDFRRQFQKVFRLEFPSEHNLEPGIYALQAYDGITAISKVVMELGSKSNTSTSMLLPTIIRSNNFTGLTGDIHFHNESLSSPPMFRIVNVVGKSYKELGFWSSSFNFADSLELENGKINFSAVDGVQTMQNMTARVNWPGELDRIPKGWAMPSNANPMKIGVPGRTVFQKFVKVDWVDNDKNGERKYDGFCIDLFEEILKLLEQEYALPYEFYPYNGSYDQLVDHFIKLLVYMKPPLNSFDAVVGDVTILAERSNDVDFTQPYAESGLSMLVPVKNEAQMPWMFVKPFTRNMWIATFSIMFYTMIVVWYIEHQTNEQFKGPRKDQLVTAIWFTFSTLFFAHRENVRSNSSKAVVMMWLFLVFVVTSSYQAALTSILTVRRLEPRTTDVQWVRKTNATVGCDSDSFVRDYLQNVLQLRNIKTIDTEEAYPAEFESGNITAAFLELPYQKVFLGEYCNEYTAVGPTYRNGGLGFVFQKGSPIARDFSKAILTLQENGKLRSLVEEWLESSMNCSSVDESGNPESLRFESFWVLYLISGSTSTFCFVYFITKRCWKRQEAYQNGAIVGDKGIKGIVDMVVELGPYLRRRSMGRAGTFAQRWSSSRWGLVSPTDPSEHFEAAP</sequence>
<evidence type="ECO:0000256" key="3">
    <source>
        <dbReference type="ARBA" id="ARBA00022448"/>
    </source>
</evidence>
<dbReference type="GO" id="GO:0015276">
    <property type="term" value="F:ligand-gated monoatomic ion channel activity"/>
    <property type="evidence" value="ECO:0007669"/>
    <property type="project" value="InterPro"/>
</dbReference>
<evidence type="ECO:0000256" key="8">
    <source>
        <dbReference type="ARBA" id="ARBA00023136"/>
    </source>
</evidence>
<dbReference type="InterPro" id="IPR028082">
    <property type="entry name" value="Peripla_BP_I"/>
</dbReference>
<evidence type="ECO:0000256" key="1">
    <source>
        <dbReference type="ARBA" id="ARBA00004141"/>
    </source>
</evidence>
<dbReference type="CDD" id="cd19990">
    <property type="entry name" value="PBP1_GABAb_receptor_plant"/>
    <property type="match status" value="1"/>
</dbReference>
<dbReference type="InterPro" id="IPR019594">
    <property type="entry name" value="Glu/Gly-bd"/>
</dbReference>
<feature type="disulfide bond" evidence="14">
    <location>
        <begin position="766"/>
        <end position="822"/>
    </location>
</feature>
<evidence type="ECO:0000256" key="9">
    <source>
        <dbReference type="ARBA" id="ARBA00023170"/>
    </source>
</evidence>
<keyword evidence="8 13" id="KW-0472">Membrane</keyword>
<dbReference type="AlphaFoldDB" id="A0A068TLA6"/>
<proteinExistence type="inferred from homology"/>
<evidence type="ECO:0000259" key="16">
    <source>
        <dbReference type="SMART" id="SM00079"/>
    </source>
</evidence>
<comment type="similarity">
    <text evidence="2 13">Belongs to the glutamate-gated ion channel (TC 1.A.10.1) family.</text>
</comment>
<dbReference type="OMA" id="VWVGARI"/>
<keyword evidence="3 13" id="KW-0813">Transport</keyword>
<gene>
    <name evidence="17" type="ORF">GSCOC_T00013843001</name>
</gene>
<dbReference type="Gene3D" id="3.40.50.2300">
    <property type="match status" value="3"/>
</dbReference>